<keyword evidence="3" id="KW-1185">Reference proteome</keyword>
<sequence length="176" mass="19352">MPSPEGRGAFRISPGSQSGFTLIEIALVVFLIGLFSALVIPMVSGIGDDKLATTSRRLAGTVKYLYNESALSGLEYRLVFNLDRQTFGAKRLERDGELLEVDGTGKLQNLKGDVVIAEMNVTGRGSFTSGEVTLEILPVGWIDETVIYLTEDKREMTLRIIPFTGSTEVYEGHREF</sequence>
<dbReference type="InterPro" id="IPR012902">
    <property type="entry name" value="N_methyl_site"/>
</dbReference>
<gene>
    <name evidence="2" type="primary">gspH</name>
    <name evidence="2" type="ORF">DSOUD_0571</name>
</gene>
<evidence type="ECO:0000313" key="3">
    <source>
        <dbReference type="Proteomes" id="UP000057158"/>
    </source>
</evidence>
<dbReference type="KEGG" id="des:DSOUD_0571"/>
<name>A0A0M4D486_9BACT</name>
<dbReference type="PROSITE" id="PS00409">
    <property type="entry name" value="PROKAR_NTER_METHYL"/>
    <property type="match status" value="1"/>
</dbReference>
<protein>
    <submittedName>
        <fullName evidence="2">Type II secretion system protein GspH</fullName>
    </submittedName>
</protein>
<dbReference type="NCBIfam" id="TIGR02532">
    <property type="entry name" value="IV_pilin_GFxxxE"/>
    <property type="match status" value="1"/>
</dbReference>
<dbReference type="OrthoDB" id="5405654at2"/>
<organism evidence="2 3">
    <name type="scientific">Desulfuromonas soudanensis</name>
    <dbReference type="NCBI Taxonomy" id="1603606"/>
    <lineage>
        <taxon>Bacteria</taxon>
        <taxon>Pseudomonadati</taxon>
        <taxon>Thermodesulfobacteriota</taxon>
        <taxon>Desulfuromonadia</taxon>
        <taxon>Desulfuromonadales</taxon>
        <taxon>Desulfuromonadaceae</taxon>
        <taxon>Desulfuromonas</taxon>
    </lineage>
</organism>
<dbReference type="EMBL" id="CP010802">
    <property type="protein sequence ID" value="ALC15360.1"/>
    <property type="molecule type" value="Genomic_DNA"/>
</dbReference>
<dbReference type="InterPro" id="IPR045584">
    <property type="entry name" value="Pilin-like"/>
</dbReference>
<evidence type="ECO:0000256" key="1">
    <source>
        <dbReference type="SAM" id="Phobius"/>
    </source>
</evidence>
<reference evidence="2 3" key="1">
    <citation type="submission" date="2015-07" db="EMBL/GenBank/DDBJ databases">
        <title>Isolation and Genomic Characterization of a Novel Halophilic Metal-Reducing Deltaproteobacterium from the Deep Subsurface.</title>
        <authorList>
            <person name="Badalamenti J.P."/>
            <person name="Summers Z.M."/>
            <person name="Gralnick J.A."/>
            <person name="Bond D.R."/>
        </authorList>
    </citation>
    <scope>NUCLEOTIDE SEQUENCE [LARGE SCALE GENOMIC DNA]</scope>
    <source>
        <strain evidence="2 3">WTL</strain>
    </source>
</reference>
<keyword evidence="1" id="KW-0472">Membrane</keyword>
<feature type="transmembrane region" description="Helical" evidence="1">
    <location>
        <begin position="20"/>
        <end position="40"/>
    </location>
</feature>
<dbReference type="RefSeq" id="WP_053549573.1">
    <property type="nucleotide sequence ID" value="NZ_CP010802.1"/>
</dbReference>
<keyword evidence="1" id="KW-0812">Transmembrane</keyword>
<dbReference type="SUPFAM" id="SSF54523">
    <property type="entry name" value="Pili subunits"/>
    <property type="match status" value="1"/>
</dbReference>
<dbReference type="AlphaFoldDB" id="A0A0M4D486"/>
<dbReference type="STRING" id="1603606.DSOUD_0571"/>
<dbReference type="Proteomes" id="UP000057158">
    <property type="component" value="Chromosome"/>
</dbReference>
<accession>A0A0M4D486</accession>
<dbReference type="PATRIC" id="fig|1603606.3.peg.621"/>
<evidence type="ECO:0000313" key="2">
    <source>
        <dbReference type="EMBL" id="ALC15360.1"/>
    </source>
</evidence>
<proteinExistence type="predicted"/>
<keyword evidence="1" id="KW-1133">Transmembrane helix</keyword>